<evidence type="ECO:0000259" key="2">
    <source>
        <dbReference type="SMART" id="SM00892"/>
    </source>
</evidence>
<dbReference type="PANTHER" id="PTHR13966">
    <property type="entry name" value="ENDONUCLEASE RELATED"/>
    <property type="match status" value="1"/>
</dbReference>
<dbReference type="InterPro" id="IPR009003">
    <property type="entry name" value="Peptidase_S1_PA"/>
</dbReference>
<accession>A0ABW7X312</accession>
<name>A0ABW7X312_9NOCA</name>
<reference evidence="3 4" key="1">
    <citation type="submission" date="2024-10" db="EMBL/GenBank/DDBJ databases">
        <title>The Natural Products Discovery Center: Release of the First 8490 Sequenced Strains for Exploring Actinobacteria Biosynthetic Diversity.</title>
        <authorList>
            <person name="Kalkreuter E."/>
            <person name="Kautsar S.A."/>
            <person name="Yang D."/>
            <person name="Bader C.D."/>
            <person name="Teijaro C.N."/>
            <person name="Fluegel L."/>
            <person name="Davis C.M."/>
            <person name="Simpson J.R."/>
            <person name="Lauterbach L."/>
            <person name="Steele A.D."/>
            <person name="Gui C."/>
            <person name="Meng S."/>
            <person name="Li G."/>
            <person name="Viehrig K."/>
            <person name="Ye F."/>
            <person name="Su P."/>
            <person name="Kiefer A.F."/>
            <person name="Nichols A."/>
            <person name="Cepeda A.J."/>
            <person name="Yan W."/>
            <person name="Fan B."/>
            <person name="Jiang Y."/>
            <person name="Adhikari A."/>
            <person name="Zheng C.-J."/>
            <person name="Schuster L."/>
            <person name="Cowan T.M."/>
            <person name="Smanski M.J."/>
            <person name="Chevrette M.G."/>
            <person name="De Carvalho L.P.S."/>
            <person name="Shen B."/>
        </authorList>
    </citation>
    <scope>NUCLEOTIDE SEQUENCE [LARGE SCALE GENOMIC DNA]</scope>
    <source>
        <strain evidence="3 4">NPDC019275</strain>
    </source>
</reference>
<keyword evidence="3" id="KW-0378">Hydrolase</keyword>
<dbReference type="SUPFAM" id="SSF50494">
    <property type="entry name" value="Trypsin-like serine proteases"/>
    <property type="match status" value="1"/>
</dbReference>
<dbReference type="EMBL" id="JBIRYO010000011">
    <property type="protein sequence ID" value="MFI2475503.1"/>
    <property type="molecule type" value="Genomic_DNA"/>
</dbReference>
<protein>
    <submittedName>
        <fullName evidence="3">DNA/RNA non-specific endonuclease</fullName>
    </submittedName>
</protein>
<keyword evidence="3" id="KW-0255">Endonuclease</keyword>
<dbReference type="InterPro" id="IPR043504">
    <property type="entry name" value="Peptidase_S1_PA_chymotrypsin"/>
</dbReference>
<dbReference type="RefSeq" id="WP_357409184.1">
    <property type="nucleotide sequence ID" value="NZ_JBEYCD010000014.1"/>
</dbReference>
<organism evidence="3 4">
    <name type="scientific">Nocardia xishanensis</name>
    <dbReference type="NCBI Taxonomy" id="238964"/>
    <lineage>
        <taxon>Bacteria</taxon>
        <taxon>Bacillati</taxon>
        <taxon>Actinomycetota</taxon>
        <taxon>Actinomycetes</taxon>
        <taxon>Mycobacteriales</taxon>
        <taxon>Nocardiaceae</taxon>
        <taxon>Nocardia</taxon>
    </lineage>
</organism>
<gene>
    <name evidence="3" type="ORF">ACH49W_19190</name>
</gene>
<evidence type="ECO:0000313" key="3">
    <source>
        <dbReference type="EMBL" id="MFI2475503.1"/>
    </source>
</evidence>
<evidence type="ECO:0000259" key="1">
    <source>
        <dbReference type="SMART" id="SM00477"/>
    </source>
</evidence>
<evidence type="ECO:0000313" key="4">
    <source>
        <dbReference type="Proteomes" id="UP001611415"/>
    </source>
</evidence>
<dbReference type="CDD" id="cd00091">
    <property type="entry name" value="NUC"/>
    <property type="match status" value="1"/>
</dbReference>
<dbReference type="GO" id="GO:0004519">
    <property type="term" value="F:endonuclease activity"/>
    <property type="evidence" value="ECO:0007669"/>
    <property type="project" value="UniProtKB-KW"/>
</dbReference>
<dbReference type="InterPro" id="IPR040255">
    <property type="entry name" value="Non-specific_endonuclease"/>
</dbReference>
<dbReference type="SUPFAM" id="SSF54060">
    <property type="entry name" value="His-Me finger endonucleases"/>
    <property type="match status" value="1"/>
</dbReference>
<dbReference type="InterPro" id="IPR044925">
    <property type="entry name" value="His-Me_finger_sf"/>
</dbReference>
<dbReference type="SMART" id="SM00477">
    <property type="entry name" value="NUC"/>
    <property type="match status" value="1"/>
</dbReference>
<dbReference type="Proteomes" id="UP001611415">
    <property type="component" value="Unassembled WGS sequence"/>
</dbReference>
<dbReference type="PANTHER" id="PTHR13966:SF5">
    <property type="entry name" value="ENDONUCLEASE G, MITOCHONDRIAL"/>
    <property type="match status" value="1"/>
</dbReference>
<keyword evidence="3" id="KW-0540">Nuclease</keyword>
<dbReference type="Gene3D" id="3.40.570.10">
    <property type="entry name" value="Extracellular Endonuclease, subunit A"/>
    <property type="match status" value="1"/>
</dbReference>
<keyword evidence="4" id="KW-1185">Reference proteome</keyword>
<dbReference type="SMART" id="SM00892">
    <property type="entry name" value="Endonuclease_NS"/>
    <property type="match status" value="1"/>
</dbReference>
<feature type="domain" description="DNA/RNA non-specific endonuclease/pyrophosphatase/phosphodiesterase" evidence="2">
    <location>
        <begin position="387"/>
        <end position="595"/>
    </location>
</feature>
<dbReference type="Gene3D" id="2.40.10.10">
    <property type="entry name" value="Trypsin-like serine proteases"/>
    <property type="match status" value="1"/>
</dbReference>
<feature type="domain" description="ENPP1-3/EXOG-like endonuclease/phosphodiesterase" evidence="1">
    <location>
        <begin position="388"/>
        <end position="595"/>
    </location>
</feature>
<dbReference type="InterPro" id="IPR044929">
    <property type="entry name" value="DNA/RNA_non-sp_Endonuclease_sf"/>
</dbReference>
<sequence>MATKRQSETAGHSDEQLLAALRRFIRSKGSEYLNDRNISSIGIGYKIVDGTATEQLAVQFTVDEKVEPEALKSLATSAIPDSIEVDGVAVPTDVIQRSYEPSFRVVAEPEPPLTKVRCDPIRPGVSVSNVKGTAGTVGCIVYDKVDGTPLVLSNWHVLHGPDGVIGDTVVQPGPRDDNRIERNRLGVLNRSHLGIAGDCAVSTVEDRRFDDRVLGMDVVPVQLGEPELGDKVVKSGRTTGVTHGVVRRVDTIVKLRYGSAGVHNIGCFEIGPDPARPADHDEISRGGDSGSVWLFEADDETATGVLAGLHFGGESENSPDEHALACLPQSVFEKLEITLHPPTPVEAVEAVRTGYDPNFLATRIDVPSVDSALREDLVLLGGSEVVAYTHFSLALSKSRRFARWVAWNIDGSSLKKIDRVGIEFVKDPRIPAEFQTGNELYRDNRLDRGHIARRADLLWASLPEANQANTDSFFYTNITPQMDDFNQSSKDGLWGQLEDAVFADVQVQDLRVTAFGGPVYHDDDRVYRRSRIPREYFKILAFVDSGDLKARAFLLTQALDQLEALELDEFRVFQVTVAEVEERTGVRFGAELRKADTFTVPEGVEERRALDTIADIQW</sequence>
<comment type="caution">
    <text evidence="3">The sequence shown here is derived from an EMBL/GenBank/DDBJ whole genome shotgun (WGS) entry which is preliminary data.</text>
</comment>
<dbReference type="Pfam" id="PF01223">
    <property type="entry name" value="Endonuclease_NS"/>
    <property type="match status" value="1"/>
</dbReference>
<dbReference type="InterPro" id="IPR001604">
    <property type="entry name" value="Endo_G_ENPP1-like_dom"/>
</dbReference>
<proteinExistence type="predicted"/>
<dbReference type="InterPro" id="IPR020821">
    <property type="entry name" value="ENPP1-3/EXOG-like_nuc-like"/>
</dbReference>